<dbReference type="InterPro" id="IPR036148">
    <property type="entry name" value="MmgE/PrpD_sf"/>
</dbReference>
<keyword evidence="2" id="KW-0732">Signal</keyword>
<evidence type="ECO:0000256" key="1">
    <source>
        <dbReference type="ARBA" id="ARBA00006174"/>
    </source>
</evidence>
<dbReference type="Gene3D" id="1.10.4100.10">
    <property type="entry name" value="2-methylcitrate dehydratase PrpD"/>
    <property type="match status" value="1"/>
</dbReference>
<dbReference type="InterPro" id="IPR042183">
    <property type="entry name" value="MmgE/PrpD_sf_1"/>
</dbReference>
<evidence type="ECO:0000259" key="3">
    <source>
        <dbReference type="Pfam" id="PF03972"/>
    </source>
</evidence>
<name>A0A1B1AM07_9PROT</name>
<dbReference type="EMBL" id="CP013244">
    <property type="protein sequence ID" value="ANP47565.1"/>
    <property type="molecule type" value="Genomic_DNA"/>
</dbReference>
<dbReference type="PANTHER" id="PTHR16943:SF8">
    <property type="entry name" value="2-METHYLCITRATE DEHYDRATASE"/>
    <property type="match status" value="1"/>
</dbReference>
<dbReference type="Pfam" id="PF03972">
    <property type="entry name" value="MmgE_PrpD_N"/>
    <property type="match status" value="1"/>
</dbReference>
<feature type="chain" id="PRO_5008519031" description="MmgE/PrpD family protein" evidence="2">
    <location>
        <begin position="25"/>
        <end position="500"/>
    </location>
</feature>
<dbReference type="Proteomes" id="UP000092498">
    <property type="component" value="Chromosome"/>
</dbReference>
<feature type="domain" description="MmgE/PrpD N-terminal" evidence="3">
    <location>
        <begin position="45"/>
        <end position="283"/>
    </location>
</feature>
<dbReference type="PROSITE" id="PS51318">
    <property type="entry name" value="TAT"/>
    <property type="match status" value="1"/>
</dbReference>
<dbReference type="InterPro" id="IPR005656">
    <property type="entry name" value="MmgE_PrpD"/>
</dbReference>
<feature type="domain" description="MmgE/PrpD C-terminal" evidence="4">
    <location>
        <begin position="308"/>
        <end position="465"/>
    </location>
</feature>
<evidence type="ECO:0000256" key="2">
    <source>
        <dbReference type="SAM" id="SignalP"/>
    </source>
</evidence>
<organism evidence="5 6">
    <name type="scientific">Candidatus Viadribacter manganicus</name>
    <dbReference type="NCBI Taxonomy" id="1759059"/>
    <lineage>
        <taxon>Bacteria</taxon>
        <taxon>Pseudomonadati</taxon>
        <taxon>Pseudomonadota</taxon>
        <taxon>Alphaproteobacteria</taxon>
        <taxon>Hyphomonadales</taxon>
        <taxon>Hyphomonadaceae</taxon>
        <taxon>Candidatus Viadribacter</taxon>
    </lineage>
</organism>
<dbReference type="GO" id="GO:0016829">
    <property type="term" value="F:lyase activity"/>
    <property type="evidence" value="ECO:0007669"/>
    <property type="project" value="InterPro"/>
</dbReference>
<keyword evidence="6" id="KW-1185">Reference proteome</keyword>
<dbReference type="STRING" id="1759059.ATE48_17480"/>
<dbReference type="OrthoDB" id="5415580at2"/>
<proteinExistence type="inferred from homology"/>
<dbReference type="InterPro" id="IPR045337">
    <property type="entry name" value="MmgE_PrpD_C"/>
</dbReference>
<evidence type="ECO:0008006" key="7">
    <source>
        <dbReference type="Google" id="ProtNLM"/>
    </source>
</evidence>
<reference evidence="5 6" key="1">
    <citation type="submission" date="2015-11" db="EMBL/GenBank/DDBJ databases">
        <title>Whole-Genome Sequence of Candidatus Oderbacter manganicum from the National Park Lower Oder Valley, Germany.</title>
        <authorList>
            <person name="Braun B."/>
            <person name="Liere K."/>
            <person name="Szewzyk U."/>
        </authorList>
    </citation>
    <scope>NUCLEOTIDE SEQUENCE [LARGE SCALE GENOMIC DNA]</scope>
    <source>
        <strain evidence="5 6">OTSz_A_272</strain>
    </source>
</reference>
<feature type="signal peptide" evidence="2">
    <location>
        <begin position="1"/>
        <end position="24"/>
    </location>
</feature>
<evidence type="ECO:0000313" key="5">
    <source>
        <dbReference type="EMBL" id="ANP47565.1"/>
    </source>
</evidence>
<dbReference type="Gene3D" id="3.30.1330.120">
    <property type="entry name" value="2-methylcitrate dehydratase PrpD"/>
    <property type="match status" value="1"/>
</dbReference>
<dbReference type="SUPFAM" id="SSF103378">
    <property type="entry name" value="2-methylcitrate dehydratase PrpD"/>
    <property type="match status" value="1"/>
</dbReference>
<dbReference type="Pfam" id="PF19305">
    <property type="entry name" value="MmgE_PrpD_C"/>
    <property type="match status" value="1"/>
</dbReference>
<dbReference type="PANTHER" id="PTHR16943">
    <property type="entry name" value="2-METHYLCITRATE DEHYDRATASE-RELATED"/>
    <property type="match status" value="1"/>
</dbReference>
<protein>
    <recommendedName>
        <fullName evidence="7">MmgE/PrpD family protein</fullName>
    </recommendedName>
</protein>
<evidence type="ECO:0000259" key="4">
    <source>
        <dbReference type="Pfam" id="PF19305"/>
    </source>
</evidence>
<dbReference type="KEGG" id="cbot:ATE48_17480"/>
<gene>
    <name evidence="5" type="ORF">ATE48_17480</name>
</gene>
<dbReference type="RefSeq" id="WP_083197447.1">
    <property type="nucleotide sequence ID" value="NZ_CP013244.1"/>
</dbReference>
<accession>A0A1B1AM07</accession>
<dbReference type="AlphaFoldDB" id="A0A1B1AM07"/>
<dbReference type="InterPro" id="IPR006311">
    <property type="entry name" value="TAT_signal"/>
</dbReference>
<dbReference type="InterPro" id="IPR045336">
    <property type="entry name" value="MmgE_PrpD_N"/>
</dbReference>
<dbReference type="InterPro" id="IPR042188">
    <property type="entry name" value="MmgE/PrpD_sf_2"/>
</dbReference>
<evidence type="ECO:0000313" key="6">
    <source>
        <dbReference type="Proteomes" id="UP000092498"/>
    </source>
</evidence>
<comment type="similarity">
    <text evidence="1">Belongs to the PrpD family.</text>
</comment>
<sequence length="500" mass="53052">MFSRRAILGTAALTGAAMVGNVQATAGTDAACDAGPYRDAIEPLVDHMLSTCFEAIPPGALETTRQQLLDTVGVACAARNEAGVAELRELALEIGGRGESVLWGSSLRVPSHDAARANAVMAHALEFDDTFERGFLHPSAITFPAGFAAADQVGGVSGREFLAATTLAIDVACRISVASQPGIDGFAVGWHYTTLIGYLTSALLAARLMGLNRDQAINAVGIASHQAAGNAQSHLDGALTKRLGPGFASAGGVLAARLAARGLTGPRRVLEGDRGFFRQYHRNTYSRELLLSNLGSAYPAEETSFKPWPSCRGSHTSADAALQLVAEHRLHADQIERIVIQNAPSEWPFLSQPIESKRHPTSSVEAQFSIPWVVSSAFVDGRVSLSQFTTQALGRLDILAMAERIVTEQDDRLTNERGGPGGARIEVVTRDGRTLDKHVAIAKGGIDAPMSAAETNSKFEDCIAYAQLTPEYGRSIRHVLERFDALGDVSALTMLLAPSS</sequence>
<dbReference type="InParanoid" id="A0A1B1AM07"/>